<evidence type="ECO:0000256" key="7">
    <source>
        <dbReference type="ARBA" id="ARBA00031027"/>
    </source>
</evidence>
<dbReference type="EMBL" id="MT416550">
    <property type="protein sequence ID" value="QKK36444.1"/>
    <property type="molecule type" value="Genomic_DNA"/>
</dbReference>
<keyword evidence="5 9" id="KW-1133">Transmembrane helix</keyword>
<dbReference type="EC" id="7.1.1.2" evidence="3"/>
<feature type="transmembrane region" description="Helical" evidence="9">
    <location>
        <begin position="286"/>
        <end position="308"/>
    </location>
</feature>
<protein>
    <recommendedName>
        <fullName evidence="3">NADH:ubiquinone reductase (H(+)-translocating)</fullName>
        <ecNumber evidence="3">7.1.1.2</ecNumber>
    </recommendedName>
    <alternativeName>
        <fullName evidence="7">NADH dehydrogenase subunit 5</fullName>
    </alternativeName>
</protein>
<dbReference type="PRINTS" id="PR01434">
    <property type="entry name" value="NADHDHGNASE5"/>
</dbReference>
<keyword evidence="4 9" id="KW-0812">Transmembrane</keyword>
<dbReference type="GO" id="GO:0015990">
    <property type="term" value="P:electron transport coupled proton transport"/>
    <property type="evidence" value="ECO:0007669"/>
    <property type="project" value="TreeGrafter"/>
</dbReference>
<comment type="subcellular location">
    <subcellularLocation>
        <location evidence="2">Membrane</location>
        <topology evidence="2">Multi-pass membrane protein</topology>
    </subcellularLocation>
</comment>
<dbReference type="PANTHER" id="PTHR42829:SF2">
    <property type="entry name" value="NADH-UBIQUINONE OXIDOREDUCTASE CHAIN 5"/>
    <property type="match status" value="1"/>
</dbReference>
<geneLocation type="mitochondrion" evidence="11"/>
<feature type="transmembrane region" description="Helical" evidence="9">
    <location>
        <begin position="408"/>
        <end position="428"/>
    </location>
</feature>
<dbReference type="InterPro" id="IPR003945">
    <property type="entry name" value="NU5C-like"/>
</dbReference>
<evidence type="ECO:0000313" key="11">
    <source>
        <dbReference type="EMBL" id="QKK36444.1"/>
    </source>
</evidence>
<dbReference type="GO" id="GO:0016020">
    <property type="term" value="C:membrane"/>
    <property type="evidence" value="ECO:0007669"/>
    <property type="project" value="UniProtKB-SubCell"/>
</dbReference>
<evidence type="ECO:0000256" key="6">
    <source>
        <dbReference type="ARBA" id="ARBA00023136"/>
    </source>
</evidence>
<evidence type="ECO:0000256" key="4">
    <source>
        <dbReference type="ARBA" id="ARBA00022692"/>
    </source>
</evidence>
<keyword evidence="11" id="KW-0496">Mitochondrion</keyword>
<feature type="transmembrane region" description="Helical" evidence="9">
    <location>
        <begin position="471"/>
        <end position="492"/>
    </location>
</feature>
<dbReference type="GO" id="GO:0042773">
    <property type="term" value="P:ATP synthesis coupled electron transport"/>
    <property type="evidence" value="ECO:0007669"/>
    <property type="project" value="InterPro"/>
</dbReference>
<evidence type="ECO:0000256" key="8">
    <source>
        <dbReference type="ARBA" id="ARBA00049551"/>
    </source>
</evidence>
<feature type="transmembrane region" description="Helical" evidence="9">
    <location>
        <begin position="112"/>
        <end position="130"/>
    </location>
</feature>
<feature type="domain" description="NADH:quinone oxidoreductase/Mrp antiporter transmembrane" evidence="10">
    <location>
        <begin position="110"/>
        <end position="370"/>
    </location>
</feature>
<sequence length="540" mass="62772">MLKYLSKYEFVSFFLCLGSIQCFVMFMIFINYNLTYLYEFEIMLFHSIPFNFIIYLDWMSFMFIFVVLFISMLIMVYAKIYMGIDCHQFLWMTVLFILFMVIMIMSPSSLGVLLGWDGLGIVSYCLVIYYKSYDSFNSGFITAATNRLGDSMLMLSITWYSMNGSFIFFETEISVMFFMIACMTKSAQFPFCAWLPLAMAAPTPISSLVHSSTLVTAGVYMLIRFFNSFNNSIYLWLLLILSLMTVFIAGICAMKEFDLKRVVALSTLGQLGFMVVILSVGHPYVAFFHLIIHALFKALLFMCSGVIIHNSLGTQDLRKMGNINIDSIVLTCMVISLFNLMGMPFTSGFYSKDSLVELTYMNYSGFSIGLMMLMMIMITSIYTTRLIMYSCSSKGWIMYMSSNMKLSICIMILTMLNIFMGCFFNWIIQELDFIYLYSYIKYMPILMIIMGMMCYSLTFKNKKTEFFMKEMFYMMSITKMISLMFCIFYNLMKIMDQGWFESYLKNIKIILTKNSLIFSNISQNKMMFSLGTFLSMILMI</sequence>
<reference evidence="11" key="1">
    <citation type="journal article" date="2020" name="Sci. Rep.">
        <title>Mitochondrial genetic variation reveals phylogeographic structure and cryptic diversity in Trioza erytreae.</title>
        <authorList>
            <person name="Ajene I."/>
            <person name="Pietersen G."/>
            <person name="van Asch B."/>
        </authorList>
    </citation>
    <scope>NUCLEOTIDE SEQUENCE</scope>
    <source>
        <strain evidence="11">TE-SA</strain>
    </source>
</reference>
<evidence type="ECO:0000256" key="3">
    <source>
        <dbReference type="ARBA" id="ARBA00012944"/>
    </source>
</evidence>
<organism evidence="11">
    <name type="scientific">Trioza erytreae</name>
    <name type="common">African citrus psyllid</name>
    <name type="synonym">Aleurodes erytreae</name>
    <dbReference type="NCBI Taxonomy" id="1778831"/>
    <lineage>
        <taxon>Eukaryota</taxon>
        <taxon>Metazoa</taxon>
        <taxon>Ecdysozoa</taxon>
        <taxon>Arthropoda</taxon>
        <taxon>Hexapoda</taxon>
        <taxon>Insecta</taxon>
        <taxon>Pterygota</taxon>
        <taxon>Neoptera</taxon>
        <taxon>Paraneoptera</taxon>
        <taxon>Hemiptera</taxon>
        <taxon>Sternorrhyncha</taxon>
        <taxon>Psylloidea</taxon>
        <taxon>Triozidae</taxon>
        <taxon>Trioza</taxon>
    </lineage>
</organism>
<proteinExistence type="predicted"/>
<gene>
    <name evidence="11" type="primary">ND5</name>
</gene>
<dbReference type="AlphaFoldDB" id="A0A6M8Y5S2"/>
<feature type="transmembrane region" description="Helical" evidence="9">
    <location>
        <begin position="434"/>
        <end position="459"/>
    </location>
</feature>
<comment type="function">
    <text evidence="1">Core subunit of the mitochondrial membrane respiratory chain NADH dehydrogenase (Complex I) that is believed to belong to the minimal assembly required for catalysis. Complex I functions in the transfer of electrons from NADH to the respiratory chain. The immediate electron acceptor for the enzyme is believed to be ubiquinone.</text>
</comment>
<keyword evidence="6 9" id="KW-0472">Membrane</keyword>
<feature type="transmembrane region" description="Helical" evidence="9">
    <location>
        <begin position="52"/>
        <end position="77"/>
    </location>
</feature>
<dbReference type="InterPro" id="IPR001750">
    <property type="entry name" value="ND/Mrp_TM"/>
</dbReference>
<feature type="transmembrane region" description="Helical" evidence="9">
    <location>
        <begin position="233"/>
        <end position="253"/>
    </location>
</feature>
<feature type="transmembrane region" description="Helical" evidence="9">
    <location>
        <begin position="151"/>
        <end position="169"/>
    </location>
</feature>
<feature type="transmembrane region" description="Helical" evidence="9">
    <location>
        <begin position="89"/>
        <end position="106"/>
    </location>
</feature>
<evidence type="ECO:0000256" key="9">
    <source>
        <dbReference type="SAM" id="Phobius"/>
    </source>
</evidence>
<dbReference type="Pfam" id="PF00361">
    <property type="entry name" value="Proton_antipo_M"/>
    <property type="match status" value="1"/>
</dbReference>
<feature type="transmembrane region" description="Helical" evidence="9">
    <location>
        <begin position="12"/>
        <end position="32"/>
    </location>
</feature>
<evidence type="ECO:0000256" key="1">
    <source>
        <dbReference type="ARBA" id="ARBA00003257"/>
    </source>
</evidence>
<evidence type="ECO:0000256" key="5">
    <source>
        <dbReference type="ARBA" id="ARBA00022989"/>
    </source>
</evidence>
<feature type="transmembrane region" description="Helical" evidence="9">
    <location>
        <begin position="328"/>
        <end position="346"/>
    </location>
</feature>
<comment type="catalytic activity">
    <reaction evidence="8">
        <text>a ubiquinone + NADH + 5 H(+)(in) = a ubiquinol + NAD(+) + 4 H(+)(out)</text>
        <dbReference type="Rhea" id="RHEA:29091"/>
        <dbReference type="Rhea" id="RHEA-COMP:9565"/>
        <dbReference type="Rhea" id="RHEA-COMP:9566"/>
        <dbReference type="ChEBI" id="CHEBI:15378"/>
        <dbReference type="ChEBI" id="CHEBI:16389"/>
        <dbReference type="ChEBI" id="CHEBI:17976"/>
        <dbReference type="ChEBI" id="CHEBI:57540"/>
        <dbReference type="ChEBI" id="CHEBI:57945"/>
        <dbReference type="EC" id="7.1.1.2"/>
    </reaction>
</comment>
<dbReference type="GO" id="GO:0008137">
    <property type="term" value="F:NADH dehydrogenase (ubiquinone) activity"/>
    <property type="evidence" value="ECO:0007669"/>
    <property type="project" value="UniProtKB-EC"/>
</dbReference>
<evidence type="ECO:0000256" key="2">
    <source>
        <dbReference type="ARBA" id="ARBA00004141"/>
    </source>
</evidence>
<accession>A0A6M8Y5S2</accession>
<feature type="transmembrane region" description="Helical" evidence="9">
    <location>
        <begin position="262"/>
        <end position="280"/>
    </location>
</feature>
<dbReference type="PANTHER" id="PTHR42829">
    <property type="entry name" value="NADH-UBIQUINONE OXIDOREDUCTASE CHAIN 5"/>
    <property type="match status" value="1"/>
</dbReference>
<evidence type="ECO:0000259" key="10">
    <source>
        <dbReference type="Pfam" id="PF00361"/>
    </source>
</evidence>
<feature type="transmembrane region" description="Helical" evidence="9">
    <location>
        <begin position="366"/>
        <end position="387"/>
    </location>
</feature>
<name>A0A6M8Y5S2_TRIEB</name>
<dbReference type="GO" id="GO:0003954">
    <property type="term" value="F:NADH dehydrogenase activity"/>
    <property type="evidence" value="ECO:0007669"/>
    <property type="project" value="TreeGrafter"/>
</dbReference>